<dbReference type="NCBIfam" id="NF007621">
    <property type="entry name" value="PRK10276.1"/>
    <property type="match status" value="1"/>
</dbReference>
<dbReference type="GO" id="GO:0016787">
    <property type="term" value="F:hydrolase activity"/>
    <property type="evidence" value="ECO:0007669"/>
    <property type="project" value="UniProtKB-KW"/>
</dbReference>
<evidence type="ECO:0000256" key="4">
    <source>
        <dbReference type="ARBA" id="ARBA00022813"/>
    </source>
</evidence>
<keyword evidence="10" id="KW-1185">Reference proteome</keyword>
<feature type="domain" description="Peptidase S24/S26A/S26B/S26C" evidence="8">
    <location>
        <begin position="21"/>
        <end position="132"/>
    </location>
</feature>
<evidence type="ECO:0000256" key="3">
    <source>
        <dbReference type="ARBA" id="ARBA00022801"/>
    </source>
</evidence>
<comment type="caution">
    <text evidence="9">The sequence shown here is derived from an EMBL/GenBank/DDBJ whole genome shotgun (WGS) entry which is preliminary data.</text>
</comment>
<name>A0AAE3XN59_9BACT</name>
<evidence type="ECO:0000256" key="7">
    <source>
        <dbReference type="RuleBase" id="RU003991"/>
    </source>
</evidence>
<dbReference type="GO" id="GO:0003677">
    <property type="term" value="F:DNA binding"/>
    <property type="evidence" value="ECO:0007669"/>
    <property type="project" value="InterPro"/>
</dbReference>
<dbReference type="InterPro" id="IPR015927">
    <property type="entry name" value="Peptidase_S24_S26A/B/C"/>
</dbReference>
<accession>A0AAE3XN59</accession>
<dbReference type="RefSeq" id="WP_309939390.1">
    <property type="nucleotide sequence ID" value="NZ_AP025305.1"/>
</dbReference>
<dbReference type="GO" id="GO:0009432">
    <property type="term" value="P:SOS response"/>
    <property type="evidence" value="ECO:0007669"/>
    <property type="project" value="UniProtKB-KW"/>
</dbReference>
<keyword evidence="4 7" id="KW-0068">Autocatalytic cleavage</keyword>
<dbReference type="Proteomes" id="UP001185092">
    <property type="component" value="Unassembled WGS sequence"/>
</dbReference>
<reference evidence="9" key="1">
    <citation type="submission" date="2023-07" db="EMBL/GenBank/DDBJ databases">
        <title>Genomic Encyclopedia of Type Strains, Phase IV (KMG-IV): sequencing the most valuable type-strain genomes for metagenomic binning, comparative biology and taxonomic classification.</title>
        <authorList>
            <person name="Goeker M."/>
        </authorList>
    </citation>
    <scope>NUCLEOTIDE SEQUENCE</scope>
    <source>
        <strain evidence="9">DSM 26174</strain>
    </source>
</reference>
<dbReference type="InterPro" id="IPR006197">
    <property type="entry name" value="Peptidase_S24_LexA"/>
</dbReference>
<dbReference type="PANTHER" id="PTHR33516:SF2">
    <property type="entry name" value="LEXA REPRESSOR-RELATED"/>
    <property type="match status" value="1"/>
</dbReference>
<dbReference type="InterPro" id="IPR039418">
    <property type="entry name" value="LexA-like"/>
</dbReference>
<evidence type="ECO:0000256" key="2">
    <source>
        <dbReference type="ARBA" id="ARBA00022763"/>
    </source>
</evidence>
<dbReference type="EC" id="3.4.21.-" evidence="9"/>
<dbReference type="PRINTS" id="PR00726">
    <property type="entry name" value="LEXASERPTASE"/>
</dbReference>
<dbReference type="Pfam" id="PF00717">
    <property type="entry name" value="Peptidase_S24"/>
    <property type="match status" value="1"/>
</dbReference>
<dbReference type="GO" id="GO:0006281">
    <property type="term" value="P:DNA repair"/>
    <property type="evidence" value="ECO:0007669"/>
    <property type="project" value="UniProtKB-KW"/>
</dbReference>
<dbReference type="InterPro" id="IPR050077">
    <property type="entry name" value="LexA_repressor"/>
</dbReference>
<keyword evidence="3 7" id="KW-0378">Hydrolase</keyword>
<dbReference type="Gene3D" id="2.10.109.10">
    <property type="entry name" value="Umud Fragment, subunit A"/>
    <property type="match status" value="1"/>
</dbReference>
<evidence type="ECO:0000256" key="6">
    <source>
        <dbReference type="ARBA" id="ARBA00023236"/>
    </source>
</evidence>
<dbReference type="EMBL" id="JAVDQD010000003">
    <property type="protein sequence ID" value="MDR6239658.1"/>
    <property type="molecule type" value="Genomic_DNA"/>
</dbReference>
<dbReference type="SUPFAM" id="SSF51306">
    <property type="entry name" value="LexA/Signal peptidase"/>
    <property type="match status" value="1"/>
</dbReference>
<dbReference type="AlphaFoldDB" id="A0AAE3XN59"/>
<gene>
    <name evidence="9" type="ORF">HNQ88_002706</name>
</gene>
<organism evidence="9 10">
    <name type="scientific">Aureibacter tunicatorum</name>
    <dbReference type="NCBI Taxonomy" id="866807"/>
    <lineage>
        <taxon>Bacteria</taxon>
        <taxon>Pseudomonadati</taxon>
        <taxon>Bacteroidota</taxon>
        <taxon>Cytophagia</taxon>
        <taxon>Cytophagales</taxon>
        <taxon>Persicobacteraceae</taxon>
        <taxon>Aureibacter</taxon>
    </lineage>
</organism>
<protein>
    <submittedName>
        <fullName evidence="9">DNA polymerase V</fullName>
        <ecNumber evidence="9">3.4.21.-</ecNumber>
    </submittedName>
</protein>
<evidence type="ECO:0000313" key="10">
    <source>
        <dbReference type="Proteomes" id="UP001185092"/>
    </source>
</evidence>
<dbReference type="PANTHER" id="PTHR33516">
    <property type="entry name" value="LEXA REPRESSOR"/>
    <property type="match status" value="1"/>
</dbReference>
<sequence>MLLIHSISEISNLSLRKVSNYIPAGFPSPAENYIENAIDLNKELVSNRDSTFFIKVSGESMRDAEIYDGDVLVVDRSIKPKHGDIAICRLNGDFTVKKLHLQEKEIKLYPENSDFSPIEITAFDEFIVWGIVTYTIHKIT</sequence>
<evidence type="ECO:0000256" key="5">
    <source>
        <dbReference type="ARBA" id="ARBA00023204"/>
    </source>
</evidence>
<dbReference type="InterPro" id="IPR036286">
    <property type="entry name" value="LexA/Signal_pep-like_sf"/>
</dbReference>
<keyword evidence="5" id="KW-0234">DNA repair</keyword>
<keyword evidence="2" id="KW-0227">DNA damage</keyword>
<dbReference type="CDD" id="cd06529">
    <property type="entry name" value="S24_LexA-like"/>
    <property type="match status" value="1"/>
</dbReference>
<evidence type="ECO:0000256" key="1">
    <source>
        <dbReference type="ARBA" id="ARBA00007484"/>
    </source>
</evidence>
<comment type="similarity">
    <text evidence="1 7">Belongs to the peptidase S24 family.</text>
</comment>
<evidence type="ECO:0000259" key="8">
    <source>
        <dbReference type="Pfam" id="PF00717"/>
    </source>
</evidence>
<dbReference type="GO" id="GO:0006355">
    <property type="term" value="P:regulation of DNA-templated transcription"/>
    <property type="evidence" value="ECO:0007669"/>
    <property type="project" value="InterPro"/>
</dbReference>
<keyword evidence="6" id="KW-0742">SOS response</keyword>
<proteinExistence type="inferred from homology"/>
<evidence type="ECO:0000313" key="9">
    <source>
        <dbReference type="EMBL" id="MDR6239658.1"/>
    </source>
</evidence>